<dbReference type="InterPro" id="IPR000630">
    <property type="entry name" value="Ribosomal_uS8"/>
</dbReference>
<evidence type="ECO:0000256" key="8">
    <source>
        <dbReference type="HAMAP-Rule" id="MF_01302"/>
    </source>
</evidence>
<evidence type="ECO:0000256" key="5">
    <source>
        <dbReference type="ARBA" id="ARBA00023274"/>
    </source>
</evidence>
<evidence type="ECO:0000256" key="2">
    <source>
        <dbReference type="ARBA" id="ARBA00022730"/>
    </source>
</evidence>
<proteinExistence type="inferred from homology"/>
<dbReference type="RefSeq" id="WP_069308039.1">
    <property type="nucleotide sequence ID" value="NZ_MCRJ01000123.1"/>
</dbReference>
<dbReference type="GO" id="GO:0005840">
    <property type="term" value="C:ribosome"/>
    <property type="evidence" value="ECO:0007669"/>
    <property type="project" value="UniProtKB-KW"/>
</dbReference>
<organism evidence="10 11">
    <name type="scientific">Methylobrevis pamukkalensis</name>
    <dbReference type="NCBI Taxonomy" id="1439726"/>
    <lineage>
        <taxon>Bacteria</taxon>
        <taxon>Pseudomonadati</taxon>
        <taxon>Pseudomonadota</taxon>
        <taxon>Alphaproteobacteria</taxon>
        <taxon>Hyphomicrobiales</taxon>
        <taxon>Pleomorphomonadaceae</taxon>
        <taxon>Methylobrevis</taxon>
    </lineage>
</organism>
<keyword evidence="2 8" id="KW-0699">rRNA-binding</keyword>
<keyword evidence="4 8" id="KW-0689">Ribosomal protein</keyword>
<keyword evidence="11" id="KW-1185">Reference proteome</keyword>
<dbReference type="AlphaFoldDB" id="A0A1E3GYB5"/>
<sequence length="133" mass="14763">MAMTDPLGDMLTRIRNAQMRKMNKVSTPASKLRQNVLEVLAAEGYIRGYTSVAHDVSGRSEFEIELKYFDGEPVIRTIERVSKPGRRVYASVKNLPRVANGLGVSILSTPKGVMADHEAREQNVGGEVLCRIF</sequence>
<evidence type="ECO:0000256" key="1">
    <source>
        <dbReference type="ARBA" id="ARBA00006471"/>
    </source>
</evidence>
<name>A0A1E3GYB5_9HYPH</name>
<dbReference type="FunFam" id="3.30.1370.30:FF:000002">
    <property type="entry name" value="30S ribosomal protein S8"/>
    <property type="match status" value="1"/>
</dbReference>
<dbReference type="PATRIC" id="fig|1439726.3.peg.3983"/>
<evidence type="ECO:0000256" key="3">
    <source>
        <dbReference type="ARBA" id="ARBA00022884"/>
    </source>
</evidence>
<dbReference type="SUPFAM" id="SSF56047">
    <property type="entry name" value="Ribosomal protein S8"/>
    <property type="match status" value="1"/>
</dbReference>
<comment type="similarity">
    <text evidence="1 8 9">Belongs to the universal ribosomal protein uS8 family.</text>
</comment>
<dbReference type="HAMAP" id="MF_01302_B">
    <property type="entry name" value="Ribosomal_uS8_B"/>
    <property type="match status" value="1"/>
</dbReference>
<dbReference type="PROSITE" id="PS00053">
    <property type="entry name" value="RIBOSOMAL_S8"/>
    <property type="match status" value="1"/>
</dbReference>
<evidence type="ECO:0000313" key="11">
    <source>
        <dbReference type="Proteomes" id="UP000094622"/>
    </source>
</evidence>
<protein>
    <recommendedName>
        <fullName evidence="6 8">Small ribosomal subunit protein uS8</fullName>
    </recommendedName>
</protein>
<gene>
    <name evidence="8 10" type="primary">rpsH</name>
    <name evidence="10" type="ORF">A6302_03779</name>
</gene>
<dbReference type="Pfam" id="PF00410">
    <property type="entry name" value="Ribosomal_S8"/>
    <property type="match status" value="1"/>
</dbReference>
<evidence type="ECO:0000256" key="4">
    <source>
        <dbReference type="ARBA" id="ARBA00022980"/>
    </source>
</evidence>
<dbReference type="NCBIfam" id="NF001109">
    <property type="entry name" value="PRK00136.1"/>
    <property type="match status" value="1"/>
</dbReference>
<evidence type="ECO:0000313" key="10">
    <source>
        <dbReference type="EMBL" id="ODN68915.1"/>
    </source>
</evidence>
<dbReference type="OrthoDB" id="9802617at2"/>
<dbReference type="FunFam" id="3.30.1490.10:FF:000001">
    <property type="entry name" value="30S ribosomal protein S8"/>
    <property type="match status" value="1"/>
</dbReference>
<comment type="subunit">
    <text evidence="7 8">Part of the 30S ribosomal subunit. Contacts proteins S5 and S12.</text>
</comment>
<comment type="caution">
    <text evidence="10">The sequence shown here is derived from an EMBL/GenBank/DDBJ whole genome shotgun (WGS) entry which is preliminary data.</text>
</comment>
<dbReference type="EMBL" id="MCRJ01000123">
    <property type="protein sequence ID" value="ODN68915.1"/>
    <property type="molecule type" value="Genomic_DNA"/>
</dbReference>
<dbReference type="GO" id="GO:0005737">
    <property type="term" value="C:cytoplasm"/>
    <property type="evidence" value="ECO:0007669"/>
    <property type="project" value="UniProtKB-ARBA"/>
</dbReference>
<keyword evidence="3 8" id="KW-0694">RNA-binding</keyword>
<evidence type="ECO:0000256" key="6">
    <source>
        <dbReference type="ARBA" id="ARBA00035258"/>
    </source>
</evidence>
<evidence type="ECO:0000256" key="7">
    <source>
        <dbReference type="ARBA" id="ARBA00046740"/>
    </source>
</evidence>
<dbReference type="Proteomes" id="UP000094622">
    <property type="component" value="Unassembled WGS sequence"/>
</dbReference>
<dbReference type="GO" id="GO:0006412">
    <property type="term" value="P:translation"/>
    <property type="evidence" value="ECO:0007669"/>
    <property type="project" value="UniProtKB-UniRule"/>
</dbReference>
<dbReference type="Gene3D" id="3.30.1490.10">
    <property type="match status" value="1"/>
</dbReference>
<keyword evidence="5 8" id="KW-0687">Ribonucleoprotein</keyword>
<dbReference type="PANTHER" id="PTHR11758">
    <property type="entry name" value="40S RIBOSOMAL PROTEIN S15A"/>
    <property type="match status" value="1"/>
</dbReference>
<reference evidence="10 11" key="1">
    <citation type="submission" date="2016-07" db="EMBL/GenBank/DDBJ databases">
        <title>Draft Genome Sequence of Methylobrevis pamukkalensis PK2.</title>
        <authorList>
            <person name="Vasilenko O.V."/>
            <person name="Doronina N.V."/>
            <person name="Shmareva M.N."/>
            <person name="Tarlachkov S.V."/>
            <person name="Mustakhimov I."/>
            <person name="Trotsenko Y.A."/>
        </authorList>
    </citation>
    <scope>NUCLEOTIDE SEQUENCE [LARGE SCALE GENOMIC DNA]</scope>
    <source>
        <strain evidence="10 11">PK2</strain>
    </source>
</reference>
<dbReference type="InterPro" id="IPR047863">
    <property type="entry name" value="Ribosomal_uS8_CS"/>
</dbReference>
<evidence type="ECO:0000256" key="9">
    <source>
        <dbReference type="RuleBase" id="RU003660"/>
    </source>
</evidence>
<dbReference type="GO" id="GO:1990904">
    <property type="term" value="C:ribonucleoprotein complex"/>
    <property type="evidence" value="ECO:0007669"/>
    <property type="project" value="UniProtKB-KW"/>
</dbReference>
<accession>A0A1E3GYB5</accession>
<comment type="function">
    <text evidence="8">One of the primary rRNA binding proteins, it binds directly to 16S rRNA central domain where it helps coordinate assembly of the platform of the 30S subunit.</text>
</comment>
<dbReference type="Gene3D" id="3.30.1370.30">
    <property type="match status" value="1"/>
</dbReference>
<dbReference type="GO" id="GO:0003735">
    <property type="term" value="F:structural constituent of ribosome"/>
    <property type="evidence" value="ECO:0007669"/>
    <property type="project" value="InterPro"/>
</dbReference>
<dbReference type="InterPro" id="IPR035987">
    <property type="entry name" value="Ribosomal_uS8_sf"/>
</dbReference>
<dbReference type="GO" id="GO:0019843">
    <property type="term" value="F:rRNA binding"/>
    <property type="evidence" value="ECO:0007669"/>
    <property type="project" value="UniProtKB-UniRule"/>
</dbReference>